<dbReference type="PROSITE" id="PS00130">
    <property type="entry name" value="U_DNA_GLYCOSYLASE"/>
    <property type="match status" value="1"/>
</dbReference>
<keyword evidence="7 10" id="KW-0227">DNA damage</keyword>
<feature type="region of interest" description="Disordered" evidence="12">
    <location>
        <begin position="1"/>
        <end position="24"/>
    </location>
</feature>
<dbReference type="NCBIfam" id="NF003592">
    <property type="entry name" value="PRK05254.1-5"/>
    <property type="match status" value="1"/>
</dbReference>
<comment type="function">
    <text evidence="2 10">Excises uracil residues from the DNA which can arise as a result of misincorporation of dUMP residues by DNA polymerase or due to deamination of cytosine.</text>
</comment>
<feature type="active site" description="Proton acceptor" evidence="10 11">
    <location>
        <position position="103"/>
    </location>
</feature>
<evidence type="ECO:0000256" key="1">
    <source>
        <dbReference type="ARBA" id="ARBA00001400"/>
    </source>
</evidence>
<proteinExistence type="inferred from homology"/>
<evidence type="ECO:0000256" key="4">
    <source>
        <dbReference type="ARBA" id="ARBA00008184"/>
    </source>
</evidence>
<evidence type="ECO:0000256" key="10">
    <source>
        <dbReference type="HAMAP-Rule" id="MF_00148"/>
    </source>
</evidence>
<comment type="similarity">
    <text evidence="4 10">Belongs to the uracil-DNA glycosylase (UDG) superfamily. UNG family.</text>
</comment>
<evidence type="ECO:0000259" key="13">
    <source>
        <dbReference type="SMART" id="SM00986"/>
    </source>
</evidence>
<dbReference type="CDD" id="cd10027">
    <property type="entry name" value="UDG-F1-like"/>
    <property type="match status" value="1"/>
</dbReference>
<comment type="catalytic activity">
    <reaction evidence="1 10">
        <text>Hydrolyzes single-stranded DNA or mismatched double-stranded DNA and polynucleotides, releasing free uracil.</text>
        <dbReference type="EC" id="3.2.2.27"/>
    </reaction>
</comment>
<keyword evidence="15" id="KW-1185">Reference proteome</keyword>
<dbReference type="SMART" id="SM00986">
    <property type="entry name" value="UDG"/>
    <property type="match status" value="1"/>
</dbReference>
<dbReference type="KEGG" id="satk:SA2016_1071"/>
<dbReference type="HAMAP" id="MF_00148">
    <property type="entry name" value="UDG"/>
    <property type="match status" value="1"/>
</dbReference>
<dbReference type="PANTHER" id="PTHR11264:SF0">
    <property type="entry name" value="URACIL-DNA GLYCOSYLASE"/>
    <property type="match status" value="1"/>
</dbReference>
<keyword evidence="6 10" id="KW-0963">Cytoplasm</keyword>
<dbReference type="InterPro" id="IPR018085">
    <property type="entry name" value="Ura-DNA_Glyclase_AS"/>
</dbReference>
<evidence type="ECO:0000256" key="3">
    <source>
        <dbReference type="ARBA" id="ARBA00004496"/>
    </source>
</evidence>
<evidence type="ECO:0000256" key="12">
    <source>
        <dbReference type="SAM" id="MobiDB-lite"/>
    </source>
</evidence>
<gene>
    <name evidence="10" type="primary">ung</name>
    <name evidence="14" type="ORF">SA2016_1071</name>
</gene>
<dbReference type="EC" id="3.2.2.27" evidence="5 10"/>
<dbReference type="GO" id="GO:0004844">
    <property type="term" value="F:uracil DNA N-glycosylase activity"/>
    <property type="evidence" value="ECO:0007669"/>
    <property type="project" value="UniProtKB-UniRule"/>
</dbReference>
<dbReference type="Gene3D" id="3.40.470.10">
    <property type="entry name" value="Uracil-DNA glycosylase-like domain"/>
    <property type="match status" value="1"/>
</dbReference>
<keyword evidence="9 10" id="KW-0234">DNA repair</keyword>
<dbReference type="GO" id="GO:0097510">
    <property type="term" value="P:base-excision repair, AP site formation via deaminated base removal"/>
    <property type="evidence" value="ECO:0007669"/>
    <property type="project" value="TreeGrafter"/>
</dbReference>
<evidence type="ECO:0000256" key="2">
    <source>
        <dbReference type="ARBA" id="ARBA00002631"/>
    </source>
</evidence>
<dbReference type="SMART" id="SM00987">
    <property type="entry name" value="UreE_C"/>
    <property type="match status" value="1"/>
</dbReference>
<evidence type="ECO:0000256" key="11">
    <source>
        <dbReference type="PROSITE-ProRule" id="PRU10072"/>
    </source>
</evidence>
<dbReference type="STRING" id="37927.SA2016_1071"/>
<evidence type="ECO:0000256" key="5">
    <source>
        <dbReference type="ARBA" id="ARBA00012030"/>
    </source>
</evidence>
<dbReference type="FunFam" id="3.40.470.10:FF:000006">
    <property type="entry name" value="Uracil-DNA glycosylase"/>
    <property type="match status" value="1"/>
</dbReference>
<organism evidence="14 15">
    <name type="scientific">Sinomonas atrocyanea</name>
    <dbReference type="NCBI Taxonomy" id="37927"/>
    <lineage>
        <taxon>Bacteria</taxon>
        <taxon>Bacillati</taxon>
        <taxon>Actinomycetota</taxon>
        <taxon>Actinomycetes</taxon>
        <taxon>Micrococcales</taxon>
        <taxon>Micrococcaceae</taxon>
        <taxon>Sinomonas</taxon>
    </lineage>
</organism>
<evidence type="ECO:0000256" key="8">
    <source>
        <dbReference type="ARBA" id="ARBA00022801"/>
    </source>
</evidence>
<dbReference type="PANTHER" id="PTHR11264">
    <property type="entry name" value="URACIL-DNA GLYCOSYLASE"/>
    <property type="match status" value="1"/>
</dbReference>
<name>A0A126ZYW3_9MICC</name>
<dbReference type="AlphaFoldDB" id="A0A126ZYW3"/>
<dbReference type="InterPro" id="IPR005122">
    <property type="entry name" value="Uracil-DNA_glycosylase-like"/>
</dbReference>
<dbReference type="InterPro" id="IPR036895">
    <property type="entry name" value="Uracil-DNA_glycosylase-like_sf"/>
</dbReference>
<dbReference type="SUPFAM" id="SSF52141">
    <property type="entry name" value="Uracil-DNA glycosylase-like"/>
    <property type="match status" value="1"/>
</dbReference>
<evidence type="ECO:0000313" key="15">
    <source>
        <dbReference type="Proteomes" id="UP000070134"/>
    </source>
</evidence>
<keyword evidence="8 10" id="KW-0378">Hydrolase</keyword>
<comment type="subcellular location">
    <subcellularLocation>
        <location evidence="3 10">Cytoplasm</location>
    </subcellularLocation>
</comment>
<dbReference type="NCBIfam" id="NF003588">
    <property type="entry name" value="PRK05254.1-1"/>
    <property type="match status" value="1"/>
</dbReference>
<evidence type="ECO:0000256" key="7">
    <source>
        <dbReference type="ARBA" id="ARBA00022763"/>
    </source>
</evidence>
<protein>
    <recommendedName>
        <fullName evidence="5 10">Uracil-DNA glycosylase</fullName>
        <shortName evidence="10">UDG</shortName>
        <ecNumber evidence="5 10">3.2.2.27</ecNumber>
    </recommendedName>
</protein>
<feature type="domain" description="Uracil-DNA glycosylase-like" evidence="13">
    <location>
        <begin position="88"/>
        <end position="247"/>
    </location>
</feature>
<dbReference type="RefSeq" id="WP_371326657.1">
    <property type="nucleotide sequence ID" value="NZ_BJMO01000105.1"/>
</dbReference>
<evidence type="ECO:0000256" key="6">
    <source>
        <dbReference type="ARBA" id="ARBA00022490"/>
    </source>
</evidence>
<dbReference type="PATRIC" id="fig|37927.3.peg.1116"/>
<dbReference type="Pfam" id="PF03167">
    <property type="entry name" value="UDG"/>
    <property type="match status" value="1"/>
</dbReference>
<dbReference type="GO" id="GO:0005737">
    <property type="term" value="C:cytoplasm"/>
    <property type="evidence" value="ECO:0007669"/>
    <property type="project" value="UniProtKB-SubCell"/>
</dbReference>
<evidence type="ECO:0000313" key="14">
    <source>
        <dbReference type="EMBL" id="AMM31754.1"/>
    </source>
</evidence>
<dbReference type="Proteomes" id="UP000070134">
    <property type="component" value="Chromosome"/>
</dbReference>
<evidence type="ECO:0000256" key="9">
    <source>
        <dbReference type="ARBA" id="ARBA00023204"/>
    </source>
</evidence>
<dbReference type="InterPro" id="IPR002043">
    <property type="entry name" value="UDG_fam1"/>
</dbReference>
<sequence length="258" mass="26655">MDAEPLFDLPEASGGPDAGGEAPASCAEDARTLEAMSAAPLADLVHPDWVPALSACEPTLRSALRALAAEAHDGGCILPAPSRLLRAFSRPLGEVRVLVLGQDPYPTPGHAIGLSFACSPAVSPLPRSLANIFRELSADLGVPAPATGDLSRWADEGVLLLNRVLSVRAGAAGSHRRLGWERVTDAAVRAVAERGAPLVAILWGRDAQSVVPLLGTTPVVASAHPSPLSASRGFFGSRPFSRANELLAAQGAAPVRWA</sequence>
<reference evidence="14 15" key="1">
    <citation type="submission" date="2016-02" db="EMBL/GenBank/DDBJ databases">
        <title>Complete genome of Sinomonas atrocyanea KCTC 3377.</title>
        <authorList>
            <person name="Kim K.M."/>
        </authorList>
    </citation>
    <scope>NUCLEOTIDE SEQUENCE [LARGE SCALE GENOMIC DNA]</scope>
    <source>
        <strain evidence="14 15">KCTC 3377</strain>
    </source>
</reference>
<accession>A0A126ZYW3</accession>
<dbReference type="EMBL" id="CP014518">
    <property type="protein sequence ID" value="AMM31754.1"/>
    <property type="molecule type" value="Genomic_DNA"/>
</dbReference>